<name>A0A482VZH4_ASBVE</name>
<dbReference type="GO" id="GO:0080019">
    <property type="term" value="F:alcohol-forming very long-chain fatty acyl-CoA reductase activity"/>
    <property type="evidence" value="ECO:0007669"/>
    <property type="project" value="InterPro"/>
</dbReference>
<dbReference type="Pfam" id="PF07993">
    <property type="entry name" value="NAD_binding_4"/>
    <property type="match status" value="1"/>
</dbReference>
<dbReference type="PANTHER" id="PTHR11011:SF60">
    <property type="entry name" value="FATTY ACYL-COA REDUCTASE-RELATED"/>
    <property type="match status" value="1"/>
</dbReference>
<organism evidence="3 4">
    <name type="scientific">Asbolus verrucosus</name>
    <name type="common">Desert ironclad beetle</name>
    <dbReference type="NCBI Taxonomy" id="1661398"/>
    <lineage>
        <taxon>Eukaryota</taxon>
        <taxon>Metazoa</taxon>
        <taxon>Ecdysozoa</taxon>
        <taxon>Arthropoda</taxon>
        <taxon>Hexapoda</taxon>
        <taxon>Insecta</taxon>
        <taxon>Pterygota</taxon>
        <taxon>Neoptera</taxon>
        <taxon>Endopterygota</taxon>
        <taxon>Coleoptera</taxon>
        <taxon>Polyphaga</taxon>
        <taxon>Cucujiformia</taxon>
        <taxon>Tenebrionidae</taxon>
        <taxon>Pimeliinae</taxon>
        <taxon>Asbolus</taxon>
    </lineage>
</organism>
<reference evidence="3 4" key="1">
    <citation type="submission" date="2017-03" db="EMBL/GenBank/DDBJ databases">
        <title>Genome of the blue death feigning beetle - Asbolus verrucosus.</title>
        <authorList>
            <person name="Rider S.D."/>
        </authorList>
    </citation>
    <scope>NUCLEOTIDE SEQUENCE [LARGE SCALE GENOMIC DNA]</scope>
    <source>
        <strain evidence="3">Butters</strain>
        <tissue evidence="3">Head and leg muscle</tissue>
    </source>
</reference>
<dbReference type="STRING" id="1661398.A0A482VZH4"/>
<evidence type="ECO:0000313" key="4">
    <source>
        <dbReference type="Proteomes" id="UP000292052"/>
    </source>
</evidence>
<dbReference type="GO" id="GO:0005777">
    <property type="term" value="C:peroxisome"/>
    <property type="evidence" value="ECO:0007669"/>
    <property type="project" value="TreeGrafter"/>
</dbReference>
<comment type="function">
    <text evidence="1">Catalyzes the reduction of fatty acyl-CoA to fatty alcohols.</text>
</comment>
<dbReference type="InterPro" id="IPR026055">
    <property type="entry name" value="FAR"/>
</dbReference>
<gene>
    <name evidence="3" type="ORF">BDFB_014823</name>
</gene>
<protein>
    <recommendedName>
        <fullName evidence="1">Fatty acyl-CoA reductase</fullName>
        <ecNumber evidence="1">1.2.1.84</ecNumber>
    </recommendedName>
</protein>
<evidence type="ECO:0000259" key="2">
    <source>
        <dbReference type="Pfam" id="PF07993"/>
    </source>
</evidence>
<dbReference type="EMBL" id="QDEB01049037">
    <property type="protein sequence ID" value="RZC37819.1"/>
    <property type="molecule type" value="Genomic_DNA"/>
</dbReference>
<dbReference type="EC" id="1.2.1.84" evidence="1"/>
<dbReference type="InterPro" id="IPR013120">
    <property type="entry name" value="FAR_NAD-bd"/>
</dbReference>
<keyword evidence="1" id="KW-0560">Oxidoreductase</keyword>
<dbReference type="PANTHER" id="PTHR11011">
    <property type="entry name" value="MALE STERILITY PROTEIN 2-RELATED"/>
    <property type="match status" value="1"/>
</dbReference>
<dbReference type="Gene3D" id="3.40.50.720">
    <property type="entry name" value="NAD(P)-binding Rossmann-like Domain"/>
    <property type="match status" value="1"/>
</dbReference>
<keyword evidence="1" id="KW-0444">Lipid biosynthesis</keyword>
<evidence type="ECO:0000256" key="1">
    <source>
        <dbReference type="RuleBase" id="RU363097"/>
    </source>
</evidence>
<dbReference type="Proteomes" id="UP000292052">
    <property type="component" value="Unassembled WGS sequence"/>
</dbReference>
<dbReference type="GO" id="GO:0102965">
    <property type="term" value="F:alcohol-forming long-chain fatty acyl-CoA reductase activity"/>
    <property type="evidence" value="ECO:0007669"/>
    <property type="project" value="UniProtKB-EC"/>
</dbReference>
<accession>A0A482VZH4</accession>
<dbReference type="SUPFAM" id="SSF51735">
    <property type="entry name" value="NAD(P)-binding Rossmann-fold domains"/>
    <property type="match status" value="1"/>
</dbReference>
<sequence length="66" mass="7720">MEDLSDIQKFYKDQTIFITGGTGFIGKLLIEKLLRVCYNLNAIYILIRPKRGKTAQQRFNDIFDYA</sequence>
<feature type="domain" description="Thioester reductase (TE)" evidence="2">
    <location>
        <begin position="18"/>
        <end position="63"/>
    </location>
</feature>
<dbReference type="InterPro" id="IPR036291">
    <property type="entry name" value="NAD(P)-bd_dom_sf"/>
</dbReference>
<evidence type="ECO:0000313" key="3">
    <source>
        <dbReference type="EMBL" id="RZC37819.1"/>
    </source>
</evidence>
<comment type="catalytic activity">
    <reaction evidence="1">
        <text>a long-chain fatty acyl-CoA + 2 NADPH + 2 H(+) = a long-chain primary fatty alcohol + 2 NADP(+) + CoA</text>
        <dbReference type="Rhea" id="RHEA:52716"/>
        <dbReference type="ChEBI" id="CHEBI:15378"/>
        <dbReference type="ChEBI" id="CHEBI:57287"/>
        <dbReference type="ChEBI" id="CHEBI:57783"/>
        <dbReference type="ChEBI" id="CHEBI:58349"/>
        <dbReference type="ChEBI" id="CHEBI:77396"/>
        <dbReference type="ChEBI" id="CHEBI:83139"/>
        <dbReference type="EC" id="1.2.1.84"/>
    </reaction>
</comment>
<keyword evidence="1" id="KW-0443">Lipid metabolism</keyword>
<comment type="caution">
    <text evidence="3">The sequence shown here is derived from an EMBL/GenBank/DDBJ whole genome shotgun (WGS) entry which is preliminary data.</text>
</comment>
<dbReference type="GO" id="GO:0035336">
    <property type="term" value="P:long-chain fatty-acyl-CoA metabolic process"/>
    <property type="evidence" value="ECO:0007669"/>
    <property type="project" value="TreeGrafter"/>
</dbReference>
<keyword evidence="1" id="KW-0521">NADP</keyword>
<dbReference type="AlphaFoldDB" id="A0A482VZH4"/>
<proteinExistence type="inferred from homology"/>
<keyword evidence="4" id="KW-1185">Reference proteome</keyword>
<feature type="non-terminal residue" evidence="3">
    <location>
        <position position="66"/>
    </location>
</feature>
<comment type="similarity">
    <text evidence="1">Belongs to the fatty acyl-CoA reductase family.</text>
</comment>
<dbReference type="OrthoDB" id="429813at2759"/>